<proteinExistence type="predicted"/>
<evidence type="ECO:0000313" key="3">
    <source>
        <dbReference type="Proteomes" id="UP001239213"/>
    </source>
</evidence>
<accession>A0AAI9Y8U5</accession>
<dbReference type="AlphaFoldDB" id="A0AAI9Y8U5"/>
<dbReference type="EMBL" id="MPDP01000043">
    <property type="protein sequence ID" value="KAK1490135.1"/>
    <property type="molecule type" value="Genomic_DNA"/>
</dbReference>
<feature type="compositionally biased region" description="Basic and acidic residues" evidence="1">
    <location>
        <begin position="26"/>
        <end position="35"/>
    </location>
</feature>
<gene>
    <name evidence="2" type="ORF">CCUS01_14553</name>
</gene>
<dbReference type="Proteomes" id="UP001239213">
    <property type="component" value="Unassembled WGS sequence"/>
</dbReference>
<name>A0AAI9Y8U5_9PEZI</name>
<organism evidence="2 3">
    <name type="scientific">Colletotrichum cuscutae</name>
    <dbReference type="NCBI Taxonomy" id="1209917"/>
    <lineage>
        <taxon>Eukaryota</taxon>
        <taxon>Fungi</taxon>
        <taxon>Dikarya</taxon>
        <taxon>Ascomycota</taxon>
        <taxon>Pezizomycotina</taxon>
        <taxon>Sordariomycetes</taxon>
        <taxon>Hypocreomycetidae</taxon>
        <taxon>Glomerellales</taxon>
        <taxon>Glomerellaceae</taxon>
        <taxon>Colletotrichum</taxon>
        <taxon>Colletotrichum acutatum species complex</taxon>
    </lineage>
</organism>
<evidence type="ECO:0000313" key="2">
    <source>
        <dbReference type="EMBL" id="KAK1490135.1"/>
    </source>
</evidence>
<evidence type="ECO:0000256" key="1">
    <source>
        <dbReference type="SAM" id="MobiDB-lite"/>
    </source>
</evidence>
<feature type="region of interest" description="Disordered" evidence="1">
    <location>
        <begin position="26"/>
        <end position="62"/>
    </location>
</feature>
<keyword evidence="3" id="KW-1185">Reference proteome</keyword>
<comment type="caution">
    <text evidence="2">The sequence shown here is derived from an EMBL/GenBank/DDBJ whole genome shotgun (WGS) entry which is preliminary data.</text>
</comment>
<reference evidence="2" key="1">
    <citation type="submission" date="2016-11" db="EMBL/GenBank/DDBJ databases">
        <title>The genome sequence of Colletotrichum cuscutae.</title>
        <authorList>
            <person name="Baroncelli R."/>
        </authorList>
    </citation>
    <scope>NUCLEOTIDE SEQUENCE</scope>
    <source>
        <strain evidence="2">IMI 304802</strain>
    </source>
</reference>
<protein>
    <submittedName>
        <fullName evidence="2">Uncharacterized protein</fullName>
    </submittedName>
</protein>
<sequence>MNLLAHARQKTQEDCSMLEFDFKYRETPQRTDVTSKTKANPTRMDARPSNQDNAANPKPQLGAQDQTSLYCELVLYIFKIHALEAQAREEKSSEGFGGSRQRP</sequence>